<keyword evidence="9 11" id="KW-0472">Membrane</keyword>
<evidence type="ECO:0000256" key="3">
    <source>
        <dbReference type="ARBA" id="ARBA00022448"/>
    </source>
</evidence>
<evidence type="ECO:0000313" key="12">
    <source>
        <dbReference type="EMBL" id="KAK7042369.1"/>
    </source>
</evidence>
<evidence type="ECO:0000256" key="11">
    <source>
        <dbReference type="SAM" id="Phobius"/>
    </source>
</evidence>
<evidence type="ECO:0008006" key="14">
    <source>
        <dbReference type="Google" id="ProtNLM"/>
    </source>
</evidence>
<keyword evidence="6" id="KW-0931">ER-Golgi transport</keyword>
<name>A0AAW0CTV2_9AGAR</name>
<dbReference type="CDD" id="cd15860">
    <property type="entry name" value="SNARE_USE1"/>
    <property type="match status" value="1"/>
</dbReference>
<dbReference type="PANTHER" id="PTHR13050">
    <property type="entry name" value="USE1-LIKE PROTEIN"/>
    <property type="match status" value="1"/>
</dbReference>
<evidence type="ECO:0000256" key="1">
    <source>
        <dbReference type="ARBA" id="ARBA00004163"/>
    </source>
</evidence>
<dbReference type="EMBL" id="JAWWNJ010000013">
    <property type="protein sequence ID" value="KAK7042369.1"/>
    <property type="molecule type" value="Genomic_DNA"/>
</dbReference>
<feature type="transmembrane region" description="Helical" evidence="11">
    <location>
        <begin position="252"/>
        <end position="272"/>
    </location>
</feature>
<keyword evidence="3" id="KW-0813">Transport</keyword>
<proteinExistence type="inferred from homology"/>
<gene>
    <name evidence="12" type="ORF">R3P38DRAFT_2890100</name>
</gene>
<sequence length="277" mass="31162">MTSNIHDEINLKRLLRRLEKSTLDSTWAVDSEDTWIEVQGALQKVKYARKLLENVELEDVDPTPKSTQRYQDWKAKLSRIDTFLQDLEKKAAPKPVQPVPLLSQIPLPPEEPEPTSLPTPADPVPGEDAAPATLPTDGLLLSVADVAPPVDPPQPLTSLLPPSYAAATKSTSTAVEPRLLQHSTARQREMADQMALMASQLKRNALHFGELMAQDQRVLEETDKKLEGNFGYMQQTQVRTKNLNAKSWSSTWIRMLIIFGVVFVFMFMVFFMRLSGR</sequence>
<keyword evidence="13" id="KW-1185">Reference proteome</keyword>
<reference evidence="12 13" key="1">
    <citation type="journal article" date="2024" name="J Genomics">
        <title>Draft genome sequencing and assembly of Favolaschia claudopus CIRM-BRFM 2984 isolated from oak limbs.</title>
        <authorList>
            <person name="Navarro D."/>
            <person name="Drula E."/>
            <person name="Chaduli D."/>
            <person name="Cazenave R."/>
            <person name="Ahrendt S."/>
            <person name="Wang J."/>
            <person name="Lipzen A."/>
            <person name="Daum C."/>
            <person name="Barry K."/>
            <person name="Grigoriev I.V."/>
            <person name="Favel A."/>
            <person name="Rosso M.N."/>
            <person name="Martin F."/>
        </authorList>
    </citation>
    <scope>NUCLEOTIDE SEQUENCE [LARGE SCALE GENOMIC DNA]</scope>
    <source>
        <strain evidence="12 13">CIRM-BRFM 2984</strain>
    </source>
</reference>
<dbReference type="GO" id="GO:0005789">
    <property type="term" value="C:endoplasmic reticulum membrane"/>
    <property type="evidence" value="ECO:0007669"/>
    <property type="project" value="UniProtKB-SubCell"/>
</dbReference>
<evidence type="ECO:0000256" key="5">
    <source>
        <dbReference type="ARBA" id="ARBA00022824"/>
    </source>
</evidence>
<accession>A0AAW0CTV2</accession>
<evidence type="ECO:0000256" key="9">
    <source>
        <dbReference type="ARBA" id="ARBA00023136"/>
    </source>
</evidence>
<keyword evidence="8 11" id="KW-1133">Transmembrane helix</keyword>
<protein>
    <recommendedName>
        <fullName evidence="14">USE1-like protein</fullName>
    </recommendedName>
</protein>
<dbReference type="GO" id="GO:0005484">
    <property type="term" value="F:SNAP receptor activity"/>
    <property type="evidence" value="ECO:0007669"/>
    <property type="project" value="TreeGrafter"/>
</dbReference>
<keyword evidence="5" id="KW-0256">Endoplasmic reticulum</keyword>
<dbReference type="InterPro" id="IPR019150">
    <property type="entry name" value="Vesicle_transport_protein_Use1"/>
</dbReference>
<dbReference type="AlphaFoldDB" id="A0AAW0CTV2"/>
<dbReference type="GO" id="GO:0015031">
    <property type="term" value="P:protein transport"/>
    <property type="evidence" value="ECO:0007669"/>
    <property type="project" value="UniProtKB-KW"/>
</dbReference>
<organism evidence="12 13">
    <name type="scientific">Favolaschia claudopus</name>
    <dbReference type="NCBI Taxonomy" id="2862362"/>
    <lineage>
        <taxon>Eukaryota</taxon>
        <taxon>Fungi</taxon>
        <taxon>Dikarya</taxon>
        <taxon>Basidiomycota</taxon>
        <taxon>Agaricomycotina</taxon>
        <taxon>Agaricomycetes</taxon>
        <taxon>Agaricomycetidae</taxon>
        <taxon>Agaricales</taxon>
        <taxon>Marasmiineae</taxon>
        <taxon>Mycenaceae</taxon>
        <taxon>Favolaschia</taxon>
    </lineage>
</organism>
<keyword evidence="4 11" id="KW-0812">Transmembrane</keyword>
<comment type="subcellular location">
    <subcellularLocation>
        <location evidence="1">Endoplasmic reticulum membrane</location>
        <topology evidence="1">Single-pass type IV membrane protein</topology>
    </subcellularLocation>
</comment>
<dbReference type="PANTHER" id="PTHR13050:SF7">
    <property type="entry name" value="VESICLE TRANSPORT PROTEIN USE1"/>
    <property type="match status" value="1"/>
</dbReference>
<keyword evidence="7" id="KW-0653">Protein transport</keyword>
<feature type="region of interest" description="Disordered" evidence="10">
    <location>
        <begin position="91"/>
        <end position="133"/>
    </location>
</feature>
<evidence type="ECO:0000256" key="8">
    <source>
        <dbReference type="ARBA" id="ARBA00022989"/>
    </source>
</evidence>
<evidence type="ECO:0000256" key="2">
    <source>
        <dbReference type="ARBA" id="ARBA00007891"/>
    </source>
</evidence>
<evidence type="ECO:0000256" key="10">
    <source>
        <dbReference type="SAM" id="MobiDB-lite"/>
    </source>
</evidence>
<comment type="caution">
    <text evidence="12">The sequence shown here is derived from an EMBL/GenBank/DDBJ whole genome shotgun (WGS) entry which is preliminary data.</text>
</comment>
<evidence type="ECO:0000256" key="7">
    <source>
        <dbReference type="ARBA" id="ARBA00022927"/>
    </source>
</evidence>
<dbReference type="Pfam" id="PF09753">
    <property type="entry name" value="Use1"/>
    <property type="match status" value="1"/>
</dbReference>
<dbReference type="Proteomes" id="UP001362999">
    <property type="component" value="Unassembled WGS sequence"/>
</dbReference>
<evidence type="ECO:0000313" key="13">
    <source>
        <dbReference type="Proteomes" id="UP001362999"/>
    </source>
</evidence>
<dbReference type="GO" id="GO:0031201">
    <property type="term" value="C:SNARE complex"/>
    <property type="evidence" value="ECO:0007669"/>
    <property type="project" value="TreeGrafter"/>
</dbReference>
<evidence type="ECO:0000256" key="6">
    <source>
        <dbReference type="ARBA" id="ARBA00022892"/>
    </source>
</evidence>
<evidence type="ECO:0000256" key="4">
    <source>
        <dbReference type="ARBA" id="ARBA00022692"/>
    </source>
</evidence>
<comment type="similarity">
    <text evidence="2">Belongs to the USE1 family.</text>
</comment>
<dbReference type="GO" id="GO:0006890">
    <property type="term" value="P:retrograde vesicle-mediated transport, Golgi to endoplasmic reticulum"/>
    <property type="evidence" value="ECO:0007669"/>
    <property type="project" value="TreeGrafter"/>
</dbReference>